<keyword evidence="1" id="KW-0472">Membrane</keyword>
<organism evidence="2 3">
    <name type="scientific">Nonomuraea angiospora</name>
    <dbReference type="NCBI Taxonomy" id="46172"/>
    <lineage>
        <taxon>Bacteria</taxon>
        <taxon>Bacillati</taxon>
        <taxon>Actinomycetota</taxon>
        <taxon>Actinomycetes</taxon>
        <taxon>Streptosporangiales</taxon>
        <taxon>Streptosporangiaceae</taxon>
        <taxon>Nonomuraea</taxon>
    </lineage>
</organism>
<dbReference type="PROSITE" id="PS51257">
    <property type="entry name" value="PROKAR_LIPOPROTEIN"/>
    <property type="match status" value="1"/>
</dbReference>
<feature type="transmembrane region" description="Helical" evidence="1">
    <location>
        <begin position="55"/>
        <end position="76"/>
    </location>
</feature>
<feature type="transmembrane region" description="Helical" evidence="1">
    <location>
        <begin position="12"/>
        <end position="35"/>
    </location>
</feature>
<evidence type="ECO:0000313" key="2">
    <source>
        <dbReference type="EMBL" id="MBE1589396.1"/>
    </source>
</evidence>
<dbReference type="Pfam" id="PF19560">
    <property type="entry name" value="DUF6082"/>
    <property type="match status" value="1"/>
</dbReference>
<name>A0ABR9M8Z8_9ACTN</name>
<protein>
    <recommendedName>
        <fullName evidence="4">DUF4129 domain-containing protein</fullName>
    </recommendedName>
</protein>
<sequence length="237" mass="25992">MAPRDQQRTSRFLALLLILIALACAAATLLSPLLLDLLVPAGSRWQQLSDIGQTYGAASAVLSAFALVAIGLSLFLQAREMRFSRQDAERSHHFQLMQLLIENPALSRGLGIPRTGLDPQVHVYLNLLLSYWEMLFITGEMPESVLVQYARAEFFGTQAGKNFWEGTREHRRLVAKSRQAERFVSIIDLAWQQSGSAETPVRGSSPRPIAVGAAAAVAVVGAGIAWLILGRKRRDTG</sequence>
<keyword evidence="1" id="KW-1133">Transmembrane helix</keyword>
<evidence type="ECO:0008006" key="4">
    <source>
        <dbReference type="Google" id="ProtNLM"/>
    </source>
</evidence>
<gene>
    <name evidence="2" type="ORF">H4W80_007654</name>
</gene>
<dbReference type="Proteomes" id="UP000633509">
    <property type="component" value="Unassembled WGS sequence"/>
</dbReference>
<accession>A0ABR9M8Z8</accession>
<dbReference type="RefSeq" id="WP_192789437.1">
    <property type="nucleotide sequence ID" value="NZ_JADBEK010000001.1"/>
</dbReference>
<dbReference type="InterPro" id="IPR045728">
    <property type="entry name" value="DUF6082"/>
</dbReference>
<reference evidence="2 3" key="1">
    <citation type="submission" date="2020-10" db="EMBL/GenBank/DDBJ databases">
        <title>Sequencing the genomes of 1000 actinobacteria strains.</title>
        <authorList>
            <person name="Klenk H.-P."/>
        </authorList>
    </citation>
    <scope>NUCLEOTIDE SEQUENCE [LARGE SCALE GENOMIC DNA]</scope>
    <source>
        <strain evidence="2 3">DSM 43173</strain>
    </source>
</reference>
<proteinExistence type="predicted"/>
<feature type="transmembrane region" description="Helical" evidence="1">
    <location>
        <begin position="209"/>
        <end position="229"/>
    </location>
</feature>
<evidence type="ECO:0000313" key="3">
    <source>
        <dbReference type="Proteomes" id="UP000633509"/>
    </source>
</evidence>
<comment type="caution">
    <text evidence="2">The sequence shown here is derived from an EMBL/GenBank/DDBJ whole genome shotgun (WGS) entry which is preliminary data.</text>
</comment>
<dbReference type="EMBL" id="JADBEK010000001">
    <property type="protein sequence ID" value="MBE1589396.1"/>
    <property type="molecule type" value="Genomic_DNA"/>
</dbReference>
<keyword evidence="1" id="KW-0812">Transmembrane</keyword>
<keyword evidence="3" id="KW-1185">Reference proteome</keyword>
<evidence type="ECO:0000256" key="1">
    <source>
        <dbReference type="SAM" id="Phobius"/>
    </source>
</evidence>